<proteinExistence type="predicted"/>
<gene>
    <name evidence="2" type="ORF">TSIB3V08_LOCUS7490</name>
</gene>
<dbReference type="AlphaFoldDB" id="A0A7R9AZB8"/>
<organism evidence="2">
    <name type="scientific">Timema shepardi</name>
    <name type="common">Walking stick</name>
    <dbReference type="NCBI Taxonomy" id="629360"/>
    <lineage>
        <taxon>Eukaryota</taxon>
        <taxon>Metazoa</taxon>
        <taxon>Ecdysozoa</taxon>
        <taxon>Arthropoda</taxon>
        <taxon>Hexapoda</taxon>
        <taxon>Insecta</taxon>
        <taxon>Pterygota</taxon>
        <taxon>Neoptera</taxon>
        <taxon>Polyneoptera</taxon>
        <taxon>Phasmatodea</taxon>
        <taxon>Timematodea</taxon>
        <taxon>Timematoidea</taxon>
        <taxon>Timematidae</taxon>
        <taxon>Timema</taxon>
    </lineage>
</organism>
<protein>
    <recommendedName>
        <fullName evidence="1">EB domain-containing protein</fullName>
    </recommendedName>
</protein>
<name>A0A7R9AZB8_TIMSH</name>
<accession>A0A7R9AZB8</accession>
<dbReference type="EMBL" id="OC003527">
    <property type="protein sequence ID" value="CAD7263412.1"/>
    <property type="molecule type" value="Genomic_DNA"/>
</dbReference>
<dbReference type="Pfam" id="PF01683">
    <property type="entry name" value="EB"/>
    <property type="match status" value="1"/>
</dbReference>
<dbReference type="PANTHER" id="PTHR39069:SF8">
    <property type="entry name" value="FI17111P1"/>
    <property type="match status" value="1"/>
</dbReference>
<dbReference type="PANTHER" id="PTHR39069">
    <property type="entry name" value="ECDYSONE-INDUCIBLE GENE E1, ISOFORM A"/>
    <property type="match status" value="1"/>
</dbReference>
<feature type="domain" description="EB" evidence="1">
    <location>
        <begin position="201"/>
        <end position="259"/>
    </location>
</feature>
<evidence type="ECO:0000313" key="2">
    <source>
        <dbReference type="EMBL" id="CAD7263412.1"/>
    </source>
</evidence>
<evidence type="ECO:0000259" key="1">
    <source>
        <dbReference type="Pfam" id="PF01683"/>
    </source>
</evidence>
<sequence>MWNLILCFRPGVDRAPSASRSKSPLSLLCRALESGGTVLTRSAYPGNTQNTPLRCSLDVLTIAYRDNCSQRAERVGYPAAKIQEACSYDKDCVTDLTFCKDQRTCMCKPGYEPLASKDGCQATEGAQCDTDNDCSGLGNLANSECKQNLCKCRDTFVPSSNKSLCLAIPLTIQEPCEETLQCTESFGYTSFCDQSQHVCSCTANNHFANGKCVVSVTLRGACEENIQCLLYDANNQTMLECINSVCACKDGYKEENNSCGKLVAL</sequence>
<reference evidence="2" key="1">
    <citation type="submission" date="2020-11" db="EMBL/GenBank/DDBJ databases">
        <authorList>
            <person name="Tran Van P."/>
        </authorList>
    </citation>
    <scope>NUCLEOTIDE SEQUENCE</scope>
</reference>
<dbReference type="InterPro" id="IPR006149">
    <property type="entry name" value="EB_dom"/>
</dbReference>